<organism evidence="1 2">
    <name type="scientific">[Clostridium] methylpentosum DSM 5476</name>
    <dbReference type="NCBI Taxonomy" id="537013"/>
    <lineage>
        <taxon>Bacteria</taxon>
        <taxon>Bacillati</taxon>
        <taxon>Bacillota</taxon>
        <taxon>Clostridia</taxon>
        <taxon>Eubacteriales</taxon>
        <taxon>Oscillospiraceae</taxon>
        <taxon>Oscillospiraceae incertae sedis</taxon>
    </lineage>
</organism>
<gene>
    <name evidence="1" type="ORF">CLOSTMETH_03891</name>
</gene>
<dbReference type="EMBL" id="ACEC01000136">
    <property type="protein sequence ID" value="EEG28510.1"/>
    <property type="molecule type" value="Genomic_DNA"/>
</dbReference>
<dbReference type="Pfam" id="PF01244">
    <property type="entry name" value="Peptidase_M19"/>
    <property type="match status" value="1"/>
</dbReference>
<evidence type="ECO:0000313" key="1">
    <source>
        <dbReference type="EMBL" id="EEG28510.1"/>
    </source>
</evidence>
<dbReference type="AlphaFoldDB" id="C0EJ45"/>
<dbReference type="GO" id="GO:0006508">
    <property type="term" value="P:proteolysis"/>
    <property type="evidence" value="ECO:0007669"/>
    <property type="project" value="InterPro"/>
</dbReference>
<reference evidence="1 2" key="2">
    <citation type="submission" date="2009-02" db="EMBL/GenBank/DDBJ databases">
        <title>Draft genome sequence of Clostridium methylpentosum (DSM 5476).</title>
        <authorList>
            <person name="Sudarsanam P."/>
            <person name="Ley R."/>
            <person name="Guruge J."/>
            <person name="Turnbaugh P.J."/>
            <person name="Mahowald M."/>
            <person name="Liep D."/>
            <person name="Gordon J."/>
        </authorList>
    </citation>
    <scope>NUCLEOTIDE SEQUENCE [LARGE SCALE GENOMIC DNA]</scope>
    <source>
        <strain evidence="1 2">DSM 5476</strain>
    </source>
</reference>
<dbReference type="GO" id="GO:0070573">
    <property type="term" value="F:metallodipeptidase activity"/>
    <property type="evidence" value="ECO:0007669"/>
    <property type="project" value="InterPro"/>
</dbReference>
<sequence>MRLFDLHCDTIYECLRLEQQLGANCLAIDLERGCACDGWVQTFACWISDDLRGEDAWNDFLRQSAFFEQQLHAQQKLVRYNGQLVPGKCNAILSVEGGAVLGGKLERIGELAKRGVKMLTLCWNDKNELASGALAKGGFTEFGRQCIPELERNGIIVDVSHLNEQGFWELCEFAKEPFIATHSNSAAVHRHPRNLTDAQVGEILSRGGLIGLNFYVKFLSRKRNPDFSVLKRHIDHFLELGCEDVLALGSDFDGASMPDFLCGIERIANLYQSMVEYYGQTIADKILFENANRFFQHRMGKNGPCGEE</sequence>
<name>C0EJ45_9FIRM</name>
<evidence type="ECO:0000313" key="2">
    <source>
        <dbReference type="Proteomes" id="UP000003340"/>
    </source>
</evidence>
<dbReference type="PANTHER" id="PTHR10443:SF12">
    <property type="entry name" value="DIPEPTIDASE"/>
    <property type="match status" value="1"/>
</dbReference>
<dbReference type="STRING" id="537013.CLOSTMETH_03891"/>
<dbReference type="HOGENOM" id="CLU_031404_2_1_9"/>
<dbReference type="PANTHER" id="PTHR10443">
    <property type="entry name" value="MICROSOMAL DIPEPTIDASE"/>
    <property type="match status" value="1"/>
</dbReference>
<proteinExistence type="predicted"/>
<protein>
    <submittedName>
        <fullName evidence="1">Renal dipeptidase family protein</fullName>
    </submittedName>
</protein>
<dbReference type="SUPFAM" id="SSF51556">
    <property type="entry name" value="Metallo-dependent hydrolases"/>
    <property type="match status" value="1"/>
</dbReference>
<dbReference type="InterPro" id="IPR008257">
    <property type="entry name" value="Pept_M19"/>
</dbReference>
<dbReference type="InterPro" id="IPR032466">
    <property type="entry name" value="Metal_Hydrolase"/>
</dbReference>
<accession>C0EJ45</accession>
<dbReference type="Gene3D" id="3.20.20.140">
    <property type="entry name" value="Metal-dependent hydrolases"/>
    <property type="match status" value="1"/>
</dbReference>
<reference evidence="1 2" key="1">
    <citation type="submission" date="2009-01" db="EMBL/GenBank/DDBJ databases">
        <authorList>
            <person name="Fulton L."/>
            <person name="Clifton S."/>
            <person name="Fulton B."/>
            <person name="Xu J."/>
            <person name="Minx P."/>
            <person name="Pepin K.H."/>
            <person name="Johnson M."/>
            <person name="Bhonagiri V."/>
            <person name="Nash W.E."/>
            <person name="Mardis E.R."/>
            <person name="Wilson R.K."/>
        </authorList>
    </citation>
    <scope>NUCLEOTIDE SEQUENCE [LARGE SCALE GENOMIC DNA]</scope>
    <source>
        <strain evidence="1 2">DSM 5476</strain>
    </source>
</reference>
<dbReference type="PROSITE" id="PS51365">
    <property type="entry name" value="RENAL_DIPEPTIDASE_2"/>
    <property type="match status" value="1"/>
</dbReference>
<comment type="caution">
    <text evidence="1">The sequence shown here is derived from an EMBL/GenBank/DDBJ whole genome shotgun (WGS) entry which is preliminary data.</text>
</comment>
<dbReference type="Proteomes" id="UP000003340">
    <property type="component" value="Unassembled WGS sequence"/>
</dbReference>
<dbReference type="eggNOG" id="COG2355">
    <property type="taxonomic scope" value="Bacteria"/>
</dbReference>
<keyword evidence="2" id="KW-1185">Reference proteome</keyword>